<evidence type="ECO:0000313" key="2">
    <source>
        <dbReference type="EMBL" id="NMG05063.1"/>
    </source>
</evidence>
<dbReference type="EMBL" id="WTVM01000199">
    <property type="protein sequence ID" value="NMG05063.1"/>
    <property type="molecule type" value="Genomic_DNA"/>
</dbReference>
<organism evidence="2 3">
    <name type="scientific">Azoarcus taiwanensis</name>
    <dbReference type="NCBI Taxonomy" id="666964"/>
    <lineage>
        <taxon>Bacteria</taxon>
        <taxon>Pseudomonadati</taxon>
        <taxon>Pseudomonadota</taxon>
        <taxon>Betaproteobacteria</taxon>
        <taxon>Rhodocyclales</taxon>
        <taxon>Zoogloeaceae</taxon>
        <taxon>Azoarcus</taxon>
    </lineage>
</organism>
<evidence type="ECO:0000313" key="3">
    <source>
        <dbReference type="Proteomes" id="UP000599523"/>
    </source>
</evidence>
<accession>A0A972JCD4</accession>
<feature type="compositionally biased region" description="Basic and acidic residues" evidence="1">
    <location>
        <begin position="1"/>
        <end position="13"/>
    </location>
</feature>
<sequence length="63" mass="7214">MKNLHTDPRENAPVKHTVTPSDLQQIQQRRIEQHEHQQAADALNLHRAAKLGDKLKKLTDGQD</sequence>
<gene>
    <name evidence="2" type="ORF">GPA21_19155</name>
</gene>
<evidence type="ECO:0000256" key="1">
    <source>
        <dbReference type="SAM" id="MobiDB-lite"/>
    </source>
</evidence>
<comment type="caution">
    <text evidence="2">The sequence shown here is derived from an EMBL/GenBank/DDBJ whole genome shotgun (WGS) entry which is preliminary data.</text>
</comment>
<dbReference type="AlphaFoldDB" id="A0A972JCD4"/>
<protein>
    <submittedName>
        <fullName evidence="2">Uncharacterized protein</fullName>
    </submittedName>
</protein>
<name>A0A972JCD4_9RHOO</name>
<dbReference type="RefSeq" id="WP_168989677.1">
    <property type="nucleotide sequence ID" value="NZ_CAWPHM010000109.1"/>
</dbReference>
<reference evidence="2" key="1">
    <citation type="submission" date="2019-12" db="EMBL/GenBank/DDBJ databases">
        <title>Comparative genomics gives insights into the taxonomy of the Azoarcus-Aromatoleum group and reveals separate origins of nif in the plant-associated Azoarcus and non-plant-associated Aromatoleum sub-groups.</title>
        <authorList>
            <person name="Lafos M."/>
            <person name="Maluk M."/>
            <person name="Batista M."/>
            <person name="Junghare M."/>
            <person name="Carmona M."/>
            <person name="Faoro H."/>
            <person name="Cruz L.M."/>
            <person name="Battistoni F."/>
            <person name="De Souza E."/>
            <person name="Pedrosa F."/>
            <person name="Chen W.-M."/>
            <person name="Poole P.S."/>
            <person name="Dixon R.A."/>
            <person name="James E.K."/>
        </authorList>
    </citation>
    <scope>NUCLEOTIDE SEQUENCE</scope>
    <source>
        <strain evidence="2">NSC3</strain>
    </source>
</reference>
<dbReference type="Proteomes" id="UP000599523">
    <property type="component" value="Unassembled WGS sequence"/>
</dbReference>
<keyword evidence="3" id="KW-1185">Reference proteome</keyword>
<proteinExistence type="predicted"/>
<feature type="region of interest" description="Disordered" evidence="1">
    <location>
        <begin position="1"/>
        <end position="22"/>
    </location>
</feature>